<dbReference type="PANTHER" id="PTHR43356">
    <property type="entry name" value="PHOSPHATE ACETYLTRANSFERASE"/>
    <property type="match status" value="1"/>
</dbReference>
<dbReference type="PANTHER" id="PTHR43356:SF3">
    <property type="entry name" value="PHOSPHATE ACETYLTRANSFERASE"/>
    <property type="match status" value="1"/>
</dbReference>
<dbReference type="Gene3D" id="3.40.50.10950">
    <property type="match status" value="1"/>
</dbReference>
<keyword evidence="11" id="KW-1185">Reference proteome</keyword>
<keyword evidence="7" id="KW-0012">Acyltransferase</keyword>
<organism evidence="10 11">
    <name type="scientific">Lacicoccus alkaliphilus DSM 16010</name>
    <dbReference type="NCBI Taxonomy" id="1123231"/>
    <lineage>
        <taxon>Bacteria</taxon>
        <taxon>Bacillati</taxon>
        <taxon>Bacillota</taxon>
        <taxon>Bacilli</taxon>
        <taxon>Bacillales</taxon>
        <taxon>Salinicoccaceae</taxon>
        <taxon>Lacicoccus</taxon>
    </lineage>
</organism>
<dbReference type="SUPFAM" id="SSF53659">
    <property type="entry name" value="Isocitrate/Isopropylmalate dehydrogenase-like"/>
    <property type="match status" value="1"/>
</dbReference>
<dbReference type="UniPathway" id="UPA00340">
    <property type="reaction ID" value="UER00459"/>
</dbReference>
<dbReference type="Gene3D" id="3.40.50.10750">
    <property type="entry name" value="Isocitrate/Isopropylmalate dehydrogenase-like"/>
    <property type="match status" value="1"/>
</dbReference>
<dbReference type="GO" id="GO:0006085">
    <property type="term" value="P:acetyl-CoA biosynthetic process"/>
    <property type="evidence" value="ECO:0007669"/>
    <property type="project" value="UniProtKB-UniPathway"/>
</dbReference>
<comment type="pathway">
    <text evidence="2">Metabolic intermediate biosynthesis; acetyl-CoA biosynthesis; acetyl-CoA from acetate: step 2/2.</text>
</comment>
<evidence type="ECO:0000256" key="8">
    <source>
        <dbReference type="ARBA" id="ARBA00031108"/>
    </source>
</evidence>
<feature type="domain" description="Phosphate acetyl/butaryl transferase" evidence="9">
    <location>
        <begin position="4"/>
        <end position="319"/>
    </location>
</feature>
<dbReference type="InterPro" id="IPR012147">
    <property type="entry name" value="P_Ac_Bu_trans"/>
</dbReference>
<dbReference type="RefSeq" id="WP_072710406.1">
    <property type="nucleotide sequence ID" value="NZ_FRCF01000009.1"/>
</dbReference>
<dbReference type="InterPro" id="IPR042113">
    <property type="entry name" value="P_AcTrfase_dom1"/>
</dbReference>
<evidence type="ECO:0000313" key="10">
    <source>
        <dbReference type="EMBL" id="SHM33706.1"/>
    </source>
</evidence>
<reference evidence="10 11" key="1">
    <citation type="submission" date="2016-11" db="EMBL/GenBank/DDBJ databases">
        <authorList>
            <person name="Jaros S."/>
            <person name="Januszkiewicz K."/>
            <person name="Wedrychowicz H."/>
        </authorList>
    </citation>
    <scope>NUCLEOTIDE SEQUENCE [LARGE SCALE GENOMIC DNA]</scope>
    <source>
        <strain evidence="10 11">DSM 16010</strain>
    </source>
</reference>
<dbReference type="InterPro" id="IPR042112">
    <property type="entry name" value="P_AcTrfase_dom2"/>
</dbReference>
<dbReference type="STRING" id="1123231.SAMN02745189_01975"/>
<name>A0A1M7HYS9_9BACL</name>
<comment type="similarity">
    <text evidence="3">Belongs to the phosphate acetyltransferase and butyryltransferase family.</text>
</comment>
<proteinExistence type="inferred from homology"/>
<dbReference type="OrthoDB" id="9805787at2"/>
<evidence type="ECO:0000256" key="3">
    <source>
        <dbReference type="ARBA" id="ARBA00005656"/>
    </source>
</evidence>
<dbReference type="EMBL" id="FRCF01000009">
    <property type="protein sequence ID" value="SHM33706.1"/>
    <property type="molecule type" value="Genomic_DNA"/>
</dbReference>
<sequence>MSQFLDKLKANLEGQNVRVVFPEGVDARILRAAVELNETDYVHPIVLGAHDEIKALAEEKSLDIGGLEIIDPVSCDDKEELADAFVERRNGKVTKEQADDIINDVNYFGTMMVYTGKADGLVSGAMHSTPHTVRPALQIIKTKPGVSRTSGIFFMLREEELYVMGDCAINPVLNAEELAEVAVETARTAMSFNVDPTVALLSFSTKGSAKTEETERVRTAAQYAKDKLPEVPIDGEFQFDAAFVPGVAEKKAPGSEVRGNANVFIFPNLEAGNIGYKIAQRLGGFEAYGPILQGLNQPVNDLSRGCTTDEVFNLALFTATQALAMKNDHE</sequence>
<dbReference type="EC" id="2.3.1.8" evidence="4"/>
<dbReference type="AlphaFoldDB" id="A0A1M7HYS9"/>
<dbReference type="GO" id="GO:0008959">
    <property type="term" value="F:phosphate acetyltransferase activity"/>
    <property type="evidence" value="ECO:0007669"/>
    <property type="project" value="UniProtKB-EC"/>
</dbReference>
<evidence type="ECO:0000256" key="7">
    <source>
        <dbReference type="ARBA" id="ARBA00023315"/>
    </source>
</evidence>
<evidence type="ECO:0000313" key="11">
    <source>
        <dbReference type="Proteomes" id="UP000184206"/>
    </source>
</evidence>
<dbReference type="NCBIfam" id="TIGR00651">
    <property type="entry name" value="pta"/>
    <property type="match status" value="1"/>
</dbReference>
<dbReference type="InterPro" id="IPR002505">
    <property type="entry name" value="PTA_PTB"/>
</dbReference>
<evidence type="ECO:0000256" key="1">
    <source>
        <dbReference type="ARBA" id="ARBA00000705"/>
    </source>
</evidence>
<dbReference type="Pfam" id="PF01515">
    <property type="entry name" value="PTA_PTB"/>
    <property type="match status" value="1"/>
</dbReference>
<dbReference type="InterPro" id="IPR004614">
    <property type="entry name" value="P_AcTrfase"/>
</dbReference>
<gene>
    <name evidence="10" type="ORF">SAMN02745189_01975</name>
</gene>
<evidence type="ECO:0000256" key="5">
    <source>
        <dbReference type="ARBA" id="ARBA00021528"/>
    </source>
</evidence>
<comment type="catalytic activity">
    <reaction evidence="1">
        <text>acetyl-CoA + phosphate = acetyl phosphate + CoA</text>
        <dbReference type="Rhea" id="RHEA:19521"/>
        <dbReference type="ChEBI" id="CHEBI:22191"/>
        <dbReference type="ChEBI" id="CHEBI:43474"/>
        <dbReference type="ChEBI" id="CHEBI:57287"/>
        <dbReference type="ChEBI" id="CHEBI:57288"/>
        <dbReference type="EC" id="2.3.1.8"/>
    </reaction>
</comment>
<protein>
    <recommendedName>
        <fullName evidence="5">Phosphate acetyltransferase</fullName>
        <ecNumber evidence="4">2.3.1.8</ecNumber>
    </recommendedName>
    <alternativeName>
        <fullName evidence="8">Phosphotransacetylase</fullName>
    </alternativeName>
</protein>
<evidence type="ECO:0000259" key="9">
    <source>
        <dbReference type="Pfam" id="PF01515"/>
    </source>
</evidence>
<dbReference type="PIRSF" id="PIRSF000428">
    <property type="entry name" value="P_Ac_trans"/>
    <property type="match status" value="1"/>
</dbReference>
<dbReference type="NCBIfam" id="NF007233">
    <property type="entry name" value="PRK09653.1"/>
    <property type="match status" value="1"/>
</dbReference>
<dbReference type="InterPro" id="IPR050500">
    <property type="entry name" value="Phos_Acetyltrans/Butyryltrans"/>
</dbReference>
<accession>A0A1M7HYS9</accession>
<keyword evidence="6 10" id="KW-0808">Transferase</keyword>
<evidence type="ECO:0000256" key="2">
    <source>
        <dbReference type="ARBA" id="ARBA00004989"/>
    </source>
</evidence>
<evidence type="ECO:0000256" key="4">
    <source>
        <dbReference type="ARBA" id="ARBA00012707"/>
    </source>
</evidence>
<dbReference type="Proteomes" id="UP000184206">
    <property type="component" value="Unassembled WGS sequence"/>
</dbReference>
<evidence type="ECO:0000256" key="6">
    <source>
        <dbReference type="ARBA" id="ARBA00022679"/>
    </source>
</evidence>